<feature type="transmembrane region" description="Helical" evidence="6">
    <location>
        <begin position="356"/>
        <end position="376"/>
    </location>
</feature>
<dbReference type="PANTHER" id="PTHR12191">
    <property type="entry name" value="SOLUTE CARRIER FAMILY 39"/>
    <property type="match status" value="1"/>
</dbReference>
<feature type="transmembrane region" description="Helical" evidence="6">
    <location>
        <begin position="204"/>
        <end position="228"/>
    </location>
</feature>
<reference evidence="7" key="1">
    <citation type="journal article" date="2013" name="Nature">
        <title>The genomes of four tapeworm species reveal adaptations to parasitism.</title>
        <authorList>
            <person name="Tsai I.J."/>
            <person name="Zarowiecki M."/>
            <person name="Holroyd N."/>
            <person name="Garciarrubio A."/>
            <person name="Sanchez-Flores A."/>
            <person name="Brooks K.L."/>
            <person name="Tracey A."/>
            <person name="Bobes R.J."/>
            <person name="Fragoso G."/>
            <person name="Sciutto E."/>
            <person name="Aslett M."/>
            <person name="Beasley H."/>
            <person name="Bennett H.M."/>
            <person name="Cai J."/>
            <person name="Camicia F."/>
            <person name="Clark R."/>
            <person name="Cucher M."/>
            <person name="De Silva N."/>
            <person name="Day T.A."/>
            <person name="Deplazes P."/>
            <person name="Estrada K."/>
            <person name="Fernandez C."/>
            <person name="Holland P.W."/>
            <person name="Hou J."/>
            <person name="Hu S."/>
            <person name="Huckvale T."/>
            <person name="Hung S.S."/>
            <person name="Kamenetzky L."/>
            <person name="Keane J.A."/>
            <person name="Kiss F."/>
            <person name="Koziol U."/>
            <person name="Lambert O."/>
            <person name="Liu K."/>
            <person name="Luo X."/>
            <person name="Luo Y."/>
            <person name="Macchiaroli N."/>
            <person name="Nichol S."/>
            <person name="Paps J."/>
            <person name="Parkinson J."/>
            <person name="Pouchkina-Stantcheva N."/>
            <person name="Riddiford N."/>
            <person name="Rosenzvit M."/>
            <person name="Salinas G."/>
            <person name="Wasmuth J.D."/>
            <person name="Zamanian M."/>
            <person name="Zheng Y."/>
            <person name="Cai X."/>
            <person name="Soberon X."/>
            <person name="Olson P.D."/>
            <person name="Laclette J.P."/>
            <person name="Brehm K."/>
            <person name="Berriman M."/>
            <person name="Garciarrubio A."/>
            <person name="Bobes R.J."/>
            <person name="Fragoso G."/>
            <person name="Sanchez-Flores A."/>
            <person name="Estrada K."/>
            <person name="Cevallos M.A."/>
            <person name="Morett E."/>
            <person name="Gonzalez V."/>
            <person name="Portillo T."/>
            <person name="Ochoa-Leyva A."/>
            <person name="Jose M.V."/>
            <person name="Sciutto E."/>
            <person name="Landa A."/>
            <person name="Jimenez L."/>
            <person name="Valdes V."/>
            <person name="Carrero J.C."/>
            <person name="Larralde C."/>
            <person name="Morales-Montor J."/>
            <person name="Limon-Lason J."/>
            <person name="Soberon X."/>
            <person name="Laclette J.P."/>
        </authorList>
    </citation>
    <scope>NUCLEOTIDE SEQUENCE [LARGE SCALE GENOMIC DNA]</scope>
</reference>
<dbReference type="InterPro" id="IPR003689">
    <property type="entry name" value="ZIP"/>
</dbReference>
<accession>A0A068YB33</accession>
<keyword evidence="8" id="KW-1185">Reference proteome</keyword>
<dbReference type="OrthoDB" id="200954at2759"/>
<dbReference type="eggNOG" id="KOG2693">
    <property type="taxonomic scope" value="Eukaryota"/>
</dbReference>
<dbReference type="OMA" id="ADHYSTP"/>
<keyword evidence="5 6" id="KW-0472">Membrane</keyword>
<dbReference type="EMBL" id="LN902842">
    <property type="protein sequence ID" value="CDS41785.1"/>
    <property type="molecule type" value="Genomic_DNA"/>
</dbReference>
<evidence type="ECO:0000313" key="8">
    <source>
        <dbReference type="Proteomes" id="UP000017246"/>
    </source>
</evidence>
<evidence type="ECO:0000313" key="7">
    <source>
        <dbReference type="EMBL" id="CDS41785.1"/>
    </source>
</evidence>
<protein>
    <submittedName>
        <fullName evidence="7">Zinc transporter zip</fullName>
    </submittedName>
</protein>
<dbReference type="Pfam" id="PF02535">
    <property type="entry name" value="Zip"/>
    <property type="match status" value="1"/>
</dbReference>
<evidence type="ECO:0000256" key="1">
    <source>
        <dbReference type="ARBA" id="ARBA00004141"/>
    </source>
</evidence>
<comment type="subcellular location">
    <subcellularLocation>
        <location evidence="1">Membrane</location>
        <topology evidence="1">Multi-pass membrane protein</topology>
    </subcellularLocation>
</comment>
<evidence type="ECO:0000256" key="2">
    <source>
        <dbReference type="ARBA" id="ARBA00006939"/>
    </source>
</evidence>
<comment type="similarity">
    <text evidence="2">Belongs to the ZIP transporter (TC 2.A.5) family.</text>
</comment>
<dbReference type="GO" id="GO:0030003">
    <property type="term" value="P:intracellular monoatomic cation homeostasis"/>
    <property type="evidence" value="ECO:0007669"/>
    <property type="project" value="TreeGrafter"/>
</dbReference>
<evidence type="ECO:0000256" key="4">
    <source>
        <dbReference type="ARBA" id="ARBA00022989"/>
    </source>
</evidence>
<dbReference type="STRING" id="6211.A0A068YB33"/>
<reference evidence="7" key="2">
    <citation type="submission" date="2015-11" db="EMBL/GenBank/DDBJ databases">
        <authorList>
            <person name="Zhang Y."/>
            <person name="Guo Z."/>
        </authorList>
    </citation>
    <scope>NUCLEOTIDE SEQUENCE</scope>
</reference>
<keyword evidence="3 6" id="KW-0812">Transmembrane</keyword>
<dbReference type="GO" id="GO:0005385">
    <property type="term" value="F:zinc ion transmembrane transporter activity"/>
    <property type="evidence" value="ECO:0007669"/>
    <property type="project" value="TreeGrafter"/>
</dbReference>
<dbReference type="Proteomes" id="UP000017246">
    <property type="component" value="Unassembled WGS sequence"/>
</dbReference>
<feature type="transmembrane region" description="Helical" evidence="6">
    <location>
        <begin position="382"/>
        <end position="400"/>
    </location>
</feature>
<dbReference type="GO" id="GO:0005886">
    <property type="term" value="C:plasma membrane"/>
    <property type="evidence" value="ECO:0007669"/>
    <property type="project" value="TreeGrafter"/>
</dbReference>
<dbReference type="GO" id="GO:0071578">
    <property type="term" value="P:zinc ion import across plasma membrane"/>
    <property type="evidence" value="ECO:0007669"/>
    <property type="project" value="TreeGrafter"/>
</dbReference>
<dbReference type="PANTHER" id="PTHR12191:SF37">
    <property type="entry name" value="ZINC TRANSPORTER FOI"/>
    <property type="match status" value="1"/>
</dbReference>
<dbReference type="AlphaFoldDB" id="A0A068YB33"/>
<sequence length="450" mass="48727">MVSPSKLLMVPAAPSCPFHHWSRVLLLVTLLSISFFGPQLVVAEPSMVLHAVSNRTVTNAIPNETAAFEPLHDGVYEANPLITIPLPNLPNVEEFTSVLTISSVNDSAFETFVIQVVNSKVGRHFSVAETIVFALLGVTFNNLCSLIGFVCIPIKRLKRFNLLLSYMMALAASALSSAALLILLPEAMRMADMPLEFGGQGRTYLLKLSCVPAGLLIFFFIEYLLLIIPRIFKLRKPQSSDPNDSVDPTIKMENTLPMKIGHSATPRPIAPTSRRKSCCPKCSFKDFTEIAPMAWMILLGDSIHNFMDGMATAVGFTESPTVGVAICLCILFEELPHELGDFAVLISSGFPVKSAICANFASACTAYLGLIIGLVIGEVSSGALYVFAATSGVFLHVSLADMLPSIRQTLEEAEKKRESSFGIFVIQVGGLITGYACVLSVIFASDYISF</sequence>
<feature type="transmembrane region" description="Helical" evidence="6">
    <location>
        <begin position="421"/>
        <end position="444"/>
    </location>
</feature>
<gene>
    <name evidence="7" type="ORF">EmuJ_000946500</name>
</gene>
<evidence type="ECO:0000256" key="5">
    <source>
        <dbReference type="ARBA" id="ARBA00023136"/>
    </source>
</evidence>
<organism evidence="7 8">
    <name type="scientific">Echinococcus multilocularis</name>
    <name type="common">Fox tapeworm</name>
    <dbReference type="NCBI Taxonomy" id="6211"/>
    <lineage>
        <taxon>Eukaryota</taxon>
        <taxon>Metazoa</taxon>
        <taxon>Spiralia</taxon>
        <taxon>Lophotrochozoa</taxon>
        <taxon>Platyhelminthes</taxon>
        <taxon>Cestoda</taxon>
        <taxon>Eucestoda</taxon>
        <taxon>Cyclophyllidea</taxon>
        <taxon>Taeniidae</taxon>
        <taxon>Echinococcus</taxon>
    </lineage>
</organism>
<evidence type="ECO:0000256" key="3">
    <source>
        <dbReference type="ARBA" id="ARBA00022692"/>
    </source>
</evidence>
<feature type="transmembrane region" description="Helical" evidence="6">
    <location>
        <begin position="164"/>
        <end position="184"/>
    </location>
</feature>
<proteinExistence type="inferred from homology"/>
<dbReference type="GO" id="GO:0140410">
    <property type="term" value="F:monoatomic cation:bicarbonate symporter activity"/>
    <property type="evidence" value="ECO:0007669"/>
    <property type="project" value="TreeGrafter"/>
</dbReference>
<dbReference type="InterPro" id="IPR050799">
    <property type="entry name" value="ZIP_Transporter"/>
</dbReference>
<keyword evidence="4 6" id="KW-1133">Transmembrane helix</keyword>
<evidence type="ECO:0000256" key="6">
    <source>
        <dbReference type="SAM" id="Phobius"/>
    </source>
</evidence>
<name>A0A068YB33_ECHMU</name>
<feature type="transmembrane region" description="Helical" evidence="6">
    <location>
        <begin position="131"/>
        <end position="152"/>
    </location>
</feature>